<dbReference type="AlphaFoldDB" id="A0A9N9UJZ0"/>
<evidence type="ECO:0000256" key="1">
    <source>
        <dbReference type="SAM" id="MobiDB-lite"/>
    </source>
</evidence>
<keyword evidence="2" id="KW-0812">Transmembrane</keyword>
<dbReference type="Pfam" id="PF11374">
    <property type="entry name" value="DUF3176"/>
    <property type="match status" value="1"/>
</dbReference>
<reference evidence="4" key="1">
    <citation type="submission" date="2019-06" db="EMBL/GenBank/DDBJ databases">
        <authorList>
            <person name="Broberg M."/>
        </authorList>
    </citation>
    <scope>NUCLEOTIDE SEQUENCE [LARGE SCALE GENOMIC DNA]</scope>
</reference>
<accession>A0A9N9UJZ0</accession>
<feature type="compositionally biased region" description="Basic and acidic residues" evidence="1">
    <location>
        <begin position="1"/>
        <end position="11"/>
    </location>
</feature>
<keyword evidence="2" id="KW-1133">Transmembrane helix</keyword>
<comment type="caution">
    <text evidence="3">The sequence shown here is derived from an EMBL/GenBank/DDBJ whole genome shotgun (WGS) entry which is preliminary data.</text>
</comment>
<dbReference type="Proteomes" id="UP000754883">
    <property type="component" value="Unassembled WGS sequence"/>
</dbReference>
<feature type="transmembrane region" description="Helical" evidence="2">
    <location>
        <begin position="201"/>
        <end position="220"/>
    </location>
</feature>
<feature type="transmembrane region" description="Helical" evidence="2">
    <location>
        <begin position="133"/>
        <end position="159"/>
    </location>
</feature>
<feature type="transmembrane region" description="Helical" evidence="2">
    <location>
        <begin position="89"/>
        <end position="113"/>
    </location>
</feature>
<sequence>MSHLGDEHTAHVELQPVASTTEVPESARNTKHRDQRLNSETVSLINAEDDSRDHNEISTKPTGLLIRDTALPTPATDLKDVRSNVRSNAFVAWGLELAVLLLAFGVFGAMVAILQTFRDAEVPRWNGTSSGGITLNALIGVLATIFRASLAFVAFEVLAELKWEWATARFRSLNDVQRFEDATRGAWGSMMLLPVVTIRQPLSIVAVIVVVLSVAIGPFAQQAMQTYYCLRVAEDRPAVVQVAHRLDTGRLFYAQRPSYDVLHVGLQAAMQDAVVNPSNDSNVPSMFQCPTGNCTFPTYADRPDQPEEERASYASLAMCSRCEDVYDLALTTMREQAGNDRGGIYIRLPVSNSTRFVGKITDKLQVSPGGPVGSNVSYLDAAVVGDLEWASRVVPQDFLDVASGSAANFSILALSQDHCGTLANGSISCPLSDAKVLSLFNGAWGEPTDYVAAACTLYPCIKYYASTVQNGALSETVVRSTPLHMADPDGRQTLDSVQVPCWANGTLYTSSNMSSASEELPASAKQNVSIDLKFWPHDTVVSFGEANVTAPRDCIMTAVQSFLAALHDELVRTLRVKCRPQGHQMETASCFEIEKGELNTGVASIAMAGLLRPRVTSVDTIRENIESLSMRITTHIRQFGWGPYTENPMTVRGEAWESRTCLHVAWEWFALAATLLVLCTLLMAGIVIRDLRLSDGSVVWKGSVLPFLLKDHVKSLEASSLKTLNAAAKDFEIKLQKAD</sequence>
<feature type="region of interest" description="Disordered" evidence="1">
    <location>
        <begin position="1"/>
        <end position="36"/>
    </location>
</feature>
<name>A0A9N9UJZ0_9HYPO</name>
<reference evidence="3 4" key="2">
    <citation type="submission" date="2021-10" db="EMBL/GenBank/DDBJ databases">
        <authorList>
            <person name="Piombo E."/>
        </authorList>
    </citation>
    <scope>NUCLEOTIDE SEQUENCE [LARGE SCALE GENOMIC DNA]</scope>
</reference>
<dbReference type="PANTHER" id="PTHR35394:SF5">
    <property type="entry name" value="DUF3176 DOMAIN-CONTAINING PROTEIN"/>
    <property type="match status" value="1"/>
</dbReference>
<evidence type="ECO:0000313" key="4">
    <source>
        <dbReference type="Proteomes" id="UP000754883"/>
    </source>
</evidence>
<keyword evidence="2" id="KW-0472">Membrane</keyword>
<proteinExistence type="predicted"/>
<keyword evidence="4" id="KW-1185">Reference proteome</keyword>
<gene>
    <name evidence="3" type="ORF">CBYS24578_00005268</name>
</gene>
<dbReference type="OrthoDB" id="5242705at2759"/>
<evidence type="ECO:0000256" key="2">
    <source>
        <dbReference type="SAM" id="Phobius"/>
    </source>
</evidence>
<protein>
    <submittedName>
        <fullName evidence="3">Uncharacterized protein</fullName>
    </submittedName>
</protein>
<organism evidence="3 4">
    <name type="scientific">Clonostachys byssicola</name>
    <dbReference type="NCBI Taxonomy" id="160290"/>
    <lineage>
        <taxon>Eukaryota</taxon>
        <taxon>Fungi</taxon>
        <taxon>Dikarya</taxon>
        <taxon>Ascomycota</taxon>
        <taxon>Pezizomycotina</taxon>
        <taxon>Sordariomycetes</taxon>
        <taxon>Hypocreomycetidae</taxon>
        <taxon>Hypocreales</taxon>
        <taxon>Bionectriaceae</taxon>
        <taxon>Clonostachys</taxon>
    </lineage>
</organism>
<feature type="transmembrane region" description="Helical" evidence="2">
    <location>
        <begin position="668"/>
        <end position="688"/>
    </location>
</feature>
<evidence type="ECO:0000313" key="3">
    <source>
        <dbReference type="EMBL" id="CAG9989580.1"/>
    </source>
</evidence>
<dbReference type="InterPro" id="IPR021514">
    <property type="entry name" value="DUF3176"/>
</dbReference>
<dbReference type="PANTHER" id="PTHR35394">
    <property type="entry name" value="DUF3176 DOMAIN-CONTAINING PROTEIN"/>
    <property type="match status" value="1"/>
</dbReference>
<dbReference type="EMBL" id="CABFNO020001467">
    <property type="protein sequence ID" value="CAG9989580.1"/>
    <property type="molecule type" value="Genomic_DNA"/>
</dbReference>